<keyword evidence="3 7" id="KW-0349">Heme</keyword>
<evidence type="ECO:0000259" key="8">
    <source>
        <dbReference type="PROSITE" id="PS01033"/>
    </source>
</evidence>
<dbReference type="GO" id="GO:0072562">
    <property type="term" value="C:blood microparticle"/>
    <property type="evidence" value="ECO:0007669"/>
    <property type="project" value="TreeGrafter"/>
</dbReference>
<dbReference type="GO" id="GO:0042744">
    <property type="term" value="P:hydrogen peroxide catabolic process"/>
    <property type="evidence" value="ECO:0007669"/>
    <property type="project" value="TreeGrafter"/>
</dbReference>
<name>A0A8C7HSQ4_ONCKI</name>
<keyword evidence="5" id="KW-0479">Metal-binding</keyword>
<evidence type="ECO:0000313" key="9">
    <source>
        <dbReference type="Ensembl" id="ENSOKIP00005062023.1"/>
    </source>
</evidence>
<organism evidence="9 10">
    <name type="scientific">Oncorhynchus kisutch</name>
    <name type="common">Coho salmon</name>
    <name type="synonym">Salmo kisutch</name>
    <dbReference type="NCBI Taxonomy" id="8019"/>
    <lineage>
        <taxon>Eukaryota</taxon>
        <taxon>Metazoa</taxon>
        <taxon>Chordata</taxon>
        <taxon>Craniata</taxon>
        <taxon>Vertebrata</taxon>
        <taxon>Euteleostomi</taxon>
        <taxon>Actinopterygii</taxon>
        <taxon>Neopterygii</taxon>
        <taxon>Teleostei</taxon>
        <taxon>Protacanthopterygii</taxon>
        <taxon>Salmoniformes</taxon>
        <taxon>Salmonidae</taxon>
        <taxon>Salmoninae</taxon>
        <taxon>Oncorhynchus</taxon>
    </lineage>
</organism>
<dbReference type="Proteomes" id="UP000694557">
    <property type="component" value="Unassembled WGS sequence"/>
</dbReference>
<evidence type="ECO:0000256" key="4">
    <source>
        <dbReference type="ARBA" id="ARBA00022621"/>
    </source>
</evidence>
<dbReference type="GO" id="GO:0005833">
    <property type="term" value="C:hemoglobin complex"/>
    <property type="evidence" value="ECO:0007669"/>
    <property type="project" value="InterPro"/>
</dbReference>
<keyword evidence="10" id="KW-1185">Reference proteome</keyword>
<dbReference type="InterPro" id="IPR012292">
    <property type="entry name" value="Globin/Proto"/>
</dbReference>
<dbReference type="GO" id="GO:0031838">
    <property type="term" value="C:haptoglobin-hemoglobin complex"/>
    <property type="evidence" value="ECO:0007669"/>
    <property type="project" value="TreeGrafter"/>
</dbReference>
<dbReference type="InterPro" id="IPR009050">
    <property type="entry name" value="Globin-like_sf"/>
</dbReference>
<evidence type="ECO:0000256" key="2">
    <source>
        <dbReference type="ARBA" id="ARBA00022448"/>
    </source>
</evidence>
<reference evidence="9" key="1">
    <citation type="submission" date="2025-08" db="UniProtKB">
        <authorList>
            <consortium name="Ensembl"/>
        </authorList>
    </citation>
    <scope>IDENTIFICATION</scope>
</reference>
<evidence type="ECO:0000256" key="5">
    <source>
        <dbReference type="ARBA" id="ARBA00022723"/>
    </source>
</evidence>
<dbReference type="Gene3D" id="1.10.490.10">
    <property type="entry name" value="Globins"/>
    <property type="match status" value="1"/>
</dbReference>
<dbReference type="GO" id="GO:0020037">
    <property type="term" value="F:heme binding"/>
    <property type="evidence" value="ECO:0007669"/>
    <property type="project" value="InterPro"/>
</dbReference>
<dbReference type="InterPro" id="IPR002338">
    <property type="entry name" value="Hemoglobin_a-typ"/>
</dbReference>
<evidence type="ECO:0000313" key="10">
    <source>
        <dbReference type="Proteomes" id="UP000694557"/>
    </source>
</evidence>
<evidence type="ECO:0000256" key="6">
    <source>
        <dbReference type="ARBA" id="ARBA00023004"/>
    </source>
</evidence>
<keyword evidence="4 7" id="KW-0561">Oxygen transport</keyword>
<evidence type="ECO:0000256" key="7">
    <source>
        <dbReference type="RuleBase" id="RU000356"/>
    </source>
</evidence>
<dbReference type="GO" id="GO:0005344">
    <property type="term" value="F:oxygen carrier activity"/>
    <property type="evidence" value="ECO:0007669"/>
    <property type="project" value="UniProtKB-KW"/>
</dbReference>
<dbReference type="GO" id="GO:0004601">
    <property type="term" value="F:peroxidase activity"/>
    <property type="evidence" value="ECO:0007669"/>
    <property type="project" value="TreeGrafter"/>
</dbReference>
<dbReference type="GO" id="GO:0043177">
    <property type="term" value="F:organic acid binding"/>
    <property type="evidence" value="ECO:0007669"/>
    <property type="project" value="TreeGrafter"/>
</dbReference>
<dbReference type="PRINTS" id="PR00612">
    <property type="entry name" value="ALPHAHAEM"/>
</dbReference>
<proteinExistence type="inferred from homology"/>
<dbReference type="Ensembl" id="ENSOKIT00005065911.1">
    <property type="protein sequence ID" value="ENSOKIP00005062023.1"/>
    <property type="gene ID" value="ENSOKIG00005026594.1"/>
</dbReference>
<keyword evidence="6" id="KW-0408">Iron</keyword>
<evidence type="ECO:0000256" key="3">
    <source>
        <dbReference type="ARBA" id="ARBA00022617"/>
    </source>
</evidence>
<dbReference type="PANTHER" id="PTHR11442">
    <property type="entry name" value="HEMOGLOBIN FAMILY MEMBER"/>
    <property type="match status" value="1"/>
</dbReference>
<reference evidence="9" key="2">
    <citation type="submission" date="2025-09" db="UniProtKB">
        <authorList>
            <consortium name="Ensembl"/>
        </authorList>
    </citation>
    <scope>IDENTIFICATION</scope>
</reference>
<dbReference type="GeneTree" id="ENSGT00940000163288"/>
<gene>
    <name evidence="9" type="primary">LOC109898493</name>
</gene>
<dbReference type="SUPFAM" id="SSF46458">
    <property type="entry name" value="Globin-like"/>
    <property type="match status" value="1"/>
</dbReference>
<dbReference type="InterPro" id="IPR050056">
    <property type="entry name" value="Hemoglobin_oxygen_transport"/>
</dbReference>
<sequence length="164" mass="17692">MSLTAKDKSVVKAFWGKVSGKADVVGAEALGRMLTAYPQTKTYFSKWADLSPGSDPVKKHGAVIMGAIGNAVGLMDNLVGGLSALSDLHAFTLRVDPGNFKVGPQITHCLYIDHSRHQICLLLWLNPSIFTFKIYFSDSVPQHPCDPGYSLPSGFHSRSAHCCG</sequence>
<feature type="domain" description="Globin" evidence="8">
    <location>
        <begin position="2"/>
        <end position="118"/>
    </location>
</feature>
<dbReference type="GO" id="GO:0019825">
    <property type="term" value="F:oxygen binding"/>
    <property type="evidence" value="ECO:0007669"/>
    <property type="project" value="InterPro"/>
</dbReference>
<dbReference type="InterPro" id="IPR000971">
    <property type="entry name" value="Globin"/>
</dbReference>
<keyword evidence="2 7" id="KW-0813">Transport</keyword>
<protein>
    <submittedName>
        <fullName evidence="9">Hemoglobin subunit alpha-like</fullName>
    </submittedName>
</protein>
<dbReference type="PANTHER" id="PTHR11442:SF41">
    <property type="entry name" value="HEMOGLOBIN SUBUNIT ZETA"/>
    <property type="match status" value="1"/>
</dbReference>
<dbReference type="GO" id="GO:0031720">
    <property type="term" value="F:haptoglobin binding"/>
    <property type="evidence" value="ECO:0007669"/>
    <property type="project" value="TreeGrafter"/>
</dbReference>
<evidence type="ECO:0000256" key="1">
    <source>
        <dbReference type="ARBA" id="ARBA00008705"/>
    </source>
</evidence>
<dbReference type="GO" id="GO:0046872">
    <property type="term" value="F:metal ion binding"/>
    <property type="evidence" value="ECO:0007669"/>
    <property type="project" value="UniProtKB-KW"/>
</dbReference>
<comment type="similarity">
    <text evidence="1 7">Belongs to the globin family.</text>
</comment>
<dbReference type="PROSITE" id="PS01033">
    <property type="entry name" value="GLOBIN"/>
    <property type="match status" value="1"/>
</dbReference>
<accession>A0A8C7HSQ4</accession>
<dbReference type="AlphaFoldDB" id="A0A8C7HSQ4"/>
<dbReference type="Pfam" id="PF00042">
    <property type="entry name" value="Globin"/>
    <property type="match status" value="1"/>
</dbReference>